<evidence type="ECO:0000313" key="7">
    <source>
        <dbReference type="EMBL" id="RCX26522.1"/>
    </source>
</evidence>
<dbReference type="SMART" id="SM00382">
    <property type="entry name" value="AAA"/>
    <property type="match status" value="1"/>
</dbReference>
<keyword evidence="2" id="KW-0067">ATP-binding</keyword>
<sequence>MKTRRPGNLNPISFLQTFVTQSIKVANQKGCSACEDHFNYIEFLGLTASSCFEAAAREELGLVGPITPDEYADVIVNIKNRIGGSFSRSSGPDRVIRVEATRCPFGDMVREAPELCRMTSSVFGGIAARNFGYAKVELKRRIAAGDDRCEVCIHTDPELAAGVRGDEYHNHGEALVSRSEHAEVSVRVASRMEGLWCPTDARAHPDGRQPRPAIVAESPEMRAALEAVEVVAPTQASVFISGETGVGKEIIARAIHALSNRSERKFVAVNCGAIPHELIESALFGHEKGAFTGACNVHQGFFERAEQGTLFLDEIDSLPLPAQAKLLRVLQESEFERVGGRQVLRADVRIIAASNRRIEKMVATNEFRSDLYYRLHVVPIHLPPLRERRDDITGLVNLILRRLAGKYRQPPKVLGEQAWGKAMQYDWPGNVRELENVLERAYLFARGSVIEDLDVAVKADGPAAGGGALRTQKRRAAREVETRLLKDALFRNGGNVSAVAREMGITPRSVHLKLKTCGIDPSQYRNRPGGVPNRQ</sequence>
<evidence type="ECO:0000256" key="3">
    <source>
        <dbReference type="ARBA" id="ARBA00023015"/>
    </source>
</evidence>
<dbReference type="PRINTS" id="PR01590">
    <property type="entry name" value="HTHFIS"/>
</dbReference>
<dbReference type="InterPro" id="IPR025662">
    <property type="entry name" value="Sigma_54_int_dom_ATP-bd_1"/>
</dbReference>
<dbReference type="GO" id="GO:0043565">
    <property type="term" value="F:sequence-specific DNA binding"/>
    <property type="evidence" value="ECO:0007669"/>
    <property type="project" value="InterPro"/>
</dbReference>
<dbReference type="InterPro" id="IPR009057">
    <property type="entry name" value="Homeodomain-like_sf"/>
</dbReference>
<dbReference type="SUPFAM" id="SSF52540">
    <property type="entry name" value="P-loop containing nucleoside triphosphate hydrolases"/>
    <property type="match status" value="1"/>
</dbReference>
<dbReference type="InterPro" id="IPR003593">
    <property type="entry name" value="AAA+_ATPase"/>
</dbReference>
<dbReference type="CDD" id="cd00009">
    <property type="entry name" value="AAA"/>
    <property type="match status" value="1"/>
</dbReference>
<dbReference type="SUPFAM" id="SSF46689">
    <property type="entry name" value="Homeodomain-like"/>
    <property type="match status" value="1"/>
</dbReference>
<evidence type="ECO:0000256" key="5">
    <source>
        <dbReference type="ARBA" id="ARBA00023163"/>
    </source>
</evidence>
<evidence type="ECO:0000256" key="1">
    <source>
        <dbReference type="ARBA" id="ARBA00022741"/>
    </source>
</evidence>
<dbReference type="InterPro" id="IPR002197">
    <property type="entry name" value="HTH_Fis"/>
</dbReference>
<dbReference type="InterPro" id="IPR025944">
    <property type="entry name" value="Sigma_54_int_dom_CS"/>
</dbReference>
<dbReference type="EMBL" id="QPJY01000009">
    <property type="protein sequence ID" value="RCX26522.1"/>
    <property type="molecule type" value="Genomic_DNA"/>
</dbReference>
<dbReference type="InterPro" id="IPR027417">
    <property type="entry name" value="P-loop_NTPase"/>
</dbReference>
<dbReference type="InterPro" id="IPR041359">
    <property type="entry name" value="MetOD1"/>
</dbReference>
<dbReference type="FunFam" id="3.40.50.300:FF:000006">
    <property type="entry name" value="DNA-binding transcriptional regulator NtrC"/>
    <property type="match status" value="1"/>
</dbReference>
<dbReference type="PROSITE" id="PS00675">
    <property type="entry name" value="SIGMA54_INTERACT_1"/>
    <property type="match status" value="1"/>
</dbReference>
<reference evidence="7 8" key="1">
    <citation type="submission" date="2018-07" db="EMBL/GenBank/DDBJ databases">
        <title>Genomic Encyclopedia of Type Strains, Phase IV (KMG-IV): sequencing the most valuable type-strain genomes for metagenomic binning, comparative biology and taxonomic classification.</title>
        <authorList>
            <person name="Goeker M."/>
        </authorList>
    </citation>
    <scope>NUCLEOTIDE SEQUENCE [LARGE SCALE GENOMIC DNA]</scope>
    <source>
        <strain evidence="7 8">DSM 26407</strain>
    </source>
</reference>
<dbReference type="OrthoDB" id="5288224at2"/>
<keyword evidence="3" id="KW-0805">Transcription regulation</keyword>
<dbReference type="InterPro" id="IPR002078">
    <property type="entry name" value="Sigma_54_int"/>
</dbReference>
<dbReference type="Gene3D" id="1.10.10.60">
    <property type="entry name" value="Homeodomain-like"/>
    <property type="match status" value="1"/>
</dbReference>
<evidence type="ECO:0000259" key="6">
    <source>
        <dbReference type="PROSITE" id="PS50045"/>
    </source>
</evidence>
<dbReference type="GO" id="GO:0006355">
    <property type="term" value="P:regulation of DNA-templated transcription"/>
    <property type="evidence" value="ECO:0007669"/>
    <property type="project" value="InterPro"/>
</dbReference>
<organism evidence="7 8">
    <name type="scientific">Thioalbus denitrificans</name>
    <dbReference type="NCBI Taxonomy" id="547122"/>
    <lineage>
        <taxon>Bacteria</taxon>
        <taxon>Pseudomonadati</taxon>
        <taxon>Pseudomonadota</taxon>
        <taxon>Gammaproteobacteria</taxon>
        <taxon>Chromatiales</taxon>
        <taxon>Ectothiorhodospiraceae</taxon>
        <taxon>Thioalbus</taxon>
    </lineage>
</organism>
<dbReference type="PANTHER" id="PTHR32071:SF117">
    <property type="entry name" value="PTS-DEPENDENT DIHYDROXYACETONE KINASE OPERON REGULATORY PROTEIN-RELATED"/>
    <property type="match status" value="1"/>
</dbReference>
<name>A0A369BXU0_9GAMM</name>
<gene>
    <name evidence="7" type="ORF">DFQ59_10951</name>
</gene>
<dbReference type="Pfam" id="PF18546">
    <property type="entry name" value="MetOD1"/>
    <property type="match status" value="1"/>
</dbReference>
<dbReference type="Proteomes" id="UP000252707">
    <property type="component" value="Unassembled WGS sequence"/>
</dbReference>
<keyword evidence="5" id="KW-0804">Transcription</keyword>
<dbReference type="Gene3D" id="1.10.8.60">
    <property type="match status" value="1"/>
</dbReference>
<accession>A0A369BXU0</accession>
<comment type="caution">
    <text evidence="7">The sequence shown here is derived from an EMBL/GenBank/DDBJ whole genome shotgun (WGS) entry which is preliminary data.</text>
</comment>
<protein>
    <submittedName>
        <fullName evidence="7">Nif-specific regulatory protein/two-component system response regulator AtoC</fullName>
    </submittedName>
</protein>
<dbReference type="Pfam" id="PF02954">
    <property type="entry name" value="HTH_8"/>
    <property type="match status" value="1"/>
</dbReference>
<evidence type="ECO:0000256" key="2">
    <source>
        <dbReference type="ARBA" id="ARBA00022840"/>
    </source>
</evidence>
<keyword evidence="8" id="KW-1185">Reference proteome</keyword>
<keyword evidence="1" id="KW-0547">Nucleotide-binding</keyword>
<dbReference type="Pfam" id="PF25601">
    <property type="entry name" value="AAA_lid_14"/>
    <property type="match status" value="1"/>
</dbReference>
<dbReference type="AlphaFoldDB" id="A0A369BXU0"/>
<dbReference type="PROSITE" id="PS00688">
    <property type="entry name" value="SIGMA54_INTERACT_3"/>
    <property type="match status" value="1"/>
</dbReference>
<keyword evidence="4" id="KW-0238">DNA-binding</keyword>
<feature type="domain" description="Sigma-54 factor interaction" evidence="6">
    <location>
        <begin position="214"/>
        <end position="443"/>
    </location>
</feature>
<dbReference type="InterPro" id="IPR058031">
    <property type="entry name" value="AAA_lid_NorR"/>
</dbReference>
<proteinExistence type="predicted"/>
<evidence type="ECO:0000313" key="8">
    <source>
        <dbReference type="Proteomes" id="UP000252707"/>
    </source>
</evidence>
<dbReference type="GO" id="GO:0005524">
    <property type="term" value="F:ATP binding"/>
    <property type="evidence" value="ECO:0007669"/>
    <property type="project" value="UniProtKB-KW"/>
</dbReference>
<dbReference type="Gene3D" id="3.40.50.300">
    <property type="entry name" value="P-loop containing nucleotide triphosphate hydrolases"/>
    <property type="match status" value="1"/>
</dbReference>
<evidence type="ECO:0000256" key="4">
    <source>
        <dbReference type="ARBA" id="ARBA00023125"/>
    </source>
</evidence>
<dbReference type="PROSITE" id="PS50045">
    <property type="entry name" value="SIGMA54_INTERACT_4"/>
    <property type="match status" value="1"/>
</dbReference>
<dbReference type="PANTHER" id="PTHR32071">
    <property type="entry name" value="TRANSCRIPTIONAL REGULATORY PROTEIN"/>
    <property type="match status" value="1"/>
</dbReference>
<dbReference type="RefSeq" id="WP_114280603.1">
    <property type="nucleotide sequence ID" value="NZ_QPJY01000009.1"/>
</dbReference>
<dbReference type="Pfam" id="PF00158">
    <property type="entry name" value="Sigma54_activat"/>
    <property type="match status" value="1"/>
</dbReference>